<evidence type="ECO:0000313" key="8">
    <source>
        <dbReference type="EMBL" id="MFI7586645.1"/>
    </source>
</evidence>
<comment type="catalytic activity">
    <reaction evidence="4 5">
        <text>S-adenosyl-L-homocysteine + H2O = L-homocysteine + adenosine</text>
        <dbReference type="Rhea" id="RHEA:21708"/>
        <dbReference type="ChEBI" id="CHEBI:15377"/>
        <dbReference type="ChEBI" id="CHEBI:16335"/>
        <dbReference type="ChEBI" id="CHEBI:57856"/>
        <dbReference type="ChEBI" id="CHEBI:58199"/>
        <dbReference type="EC" id="3.13.2.1"/>
    </reaction>
</comment>
<comment type="caution">
    <text evidence="8">The sequence shown here is derived from an EMBL/GenBank/DDBJ whole genome shotgun (WGS) entry which is preliminary data.</text>
</comment>
<feature type="binding site" evidence="4">
    <location>
        <position position="230"/>
    </location>
    <ligand>
        <name>substrate</name>
    </ligand>
</feature>
<feature type="binding site" evidence="4">
    <location>
        <begin position="201"/>
        <end position="203"/>
    </location>
    <ligand>
        <name>NAD(+)</name>
        <dbReference type="ChEBI" id="CHEBI:57540"/>
    </ligand>
</feature>
<comment type="caution">
    <text evidence="4">Lacks conserved residue(s) required for the propagation of feature annotation.</text>
</comment>
<feature type="binding site" evidence="4">
    <location>
        <position position="287"/>
    </location>
    <ligand>
        <name>NAD(+)</name>
        <dbReference type="ChEBI" id="CHEBI:57540"/>
    </ligand>
</feature>
<feature type="binding site" evidence="4">
    <location>
        <position position="55"/>
    </location>
    <ligand>
        <name>substrate</name>
    </ligand>
</feature>
<dbReference type="InterPro" id="IPR000043">
    <property type="entry name" value="Adenosylhomocysteinase-like"/>
</dbReference>
<feature type="binding site" evidence="4">
    <location>
        <position position="235"/>
    </location>
    <ligand>
        <name>NAD(+)</name>
        <dbReference type="ChEBI" id="CHEBI:57540"/>
    </ligand>
</feature>
<evidence type="ECO:0000256" key="1">
    <source>
        <dbReference type="ARBA" id="ARBA00007122"/>
    </source>
</evidence>
<evidence type="ECO:0000256" key="5">
    <source>
        <dbReference type="RuleBase" id="RU000548"/>
    </source>
</evidence>
<dbReference type="PROSITE" id="PS00738">
    <property type="entry name" value="ADOHCYASE_1"/>
    <property type="match status" value="1"/>
</dbReference>
<keyword evidence="2 4" id="KW-0554">One-carbon metabolism</keyword>
<evidence type="ECO:0000256" key="6">
    <source>
        <dbReference type="RuleBase" id="RU004166"/>
    </source>
</evidence>
<feature type="binding site" evidence="4">
    <location>
        <begin position="264"/>
        <end position="269"/>
    </location>
    <ligand>
        <name>NAD(+)</name>
        <dbReference type="ChEBI" id="CHEBI:57540"/>
    </ligand>
</feature>
<dbReference type="NCBIfam" id="NF004005">
    <property type="entry name" value="PRK05476.2-3"/>
    <property type="match status" value="1"/>
</dbReference>
<dbReference type="CDD" id="cd00401">
    <property type="entry name" value="SAHH"/>
    <property type="match status" value="1"/>
</dbReference>
<feature type="domain" description="S-adenosyl-L-homocysteine hydrolase NAD binding" evidence="7">
    <location>
        <begin position="235"/>
        <end position="397"/>
    </location>
</feature>
<comment type="pathway">
    <text evidence="4 5">Amino-acid biosynthesis; L-homocysteine biosynthesis; L-homocysteine from S-adenosyl-L-homocysteine: step 1/1.</text>
</comment>
<dbReference type="PROSITE" id="PS00739">
    <property type="entry name" value="ADOHCYASE_2"/>
    <property type="match status" value="1"/>
</dbReference>
<dbReference type="SMART" id="SM00997">
    <property type="entry name" value="AdoHcyase_NAD"/>
    <property type="match status" value="1"/>
</dbReference>
<feature type="binding site" evidence="4">
    <location>
        <position position="391"/>
    </location>
    <ligand>
        <name>NAD(+)</name>
        <dbReference type="ChEBI" id="CHEBI:57540"/>
    </ligand>
</feature>
<keyword evidence="3 4" id="KW-0520">NAD</keyword>
<dbReference type="PANTHER" id="PTHR23420:SF0">
    <property type="entry name" value="ADENOSYLHOMOCYSTEINASE"/>
    <property type="match status" value="1"/>
</dbReference>
<evidence type="ECO:0000256" key="2">
    <source>
        <dbReference type="ARBA" id="ARBA00022563"/>
    </source>
</evidence>
<evidence type="ECO:0000259" key="7">
    <source>
        <dbReference type="SMART" id="SM00997"/>
    </source>
</evidence>
<evidence type="ECO:0000256" key="3">
    <source>
        <dbReference type="ARBA" id="ARBA00023027"/>
    </source>
</evidence>
<dbReference type="RefSeq" id="WP_398276812.1">
    <property type="nucleotide sequence ID" value="NZ_JBITLV010000002.1"/>
</dbReference>
<comment type="cofactor">
    <cofactor evidence="4 5">
        <name>NAD(+)</name>
        <dbReference type="ChEBI" id="CHEBI:57540"/>
    </cofactor>
    <text evidence="4 5">Binds 1 NAD(+) per subunit.</text>
</comment>
<feature type="binding site" evidence="4">
    <location>
        <begin position="343"/>
        <end position="345"/>
    </location>
    <ligand>
        <name>NAD(+)</name>
        <dbReference type="ChEBI" id="CHEBI:57540"/>
    </ligand>
</feature>
<dbReference type="EC" id="3.13.2.1" evidence="4"/>
<dbReference type="InterPro" id="IPR042172">
    <property type="entry name" value="Adenosylhomocyst_ase-like_sf"/>
</dbReference>
<comment type="similarity">
    <text evidence="1 4 6">Belongs to the adenosylhomocysteinase family.</text>
</comment>
<feature type="binding site" evidence="4">
    <location>
        <position position="234"/>
    </location>
    <ligand>
        <name>substrate</name>
    </ligand>
</feature>
<keyword evidence="4 5" id="KW-0378">Hydrolase</keyword>
<dbReference type="InterPro" id="IPR020082">
    <property type="entry name" value="S-Ado-L-homoCys_hydrolase_CS"/>
</dbReference>
<reference evidence="8 9" key="1">
    <citation type="submission" date="2024-10" db="EMBL/GenBank/DDBJ databases">
        <title>The Natural Products Discovery Center: Release of the First 8490 Sequenced Strains for Exploring Actinobacteria Biosynthetic Diversity.</title>
        <authorList>
            <person name="Kalkreuter E."/>
            <person name="Kautsar S.A."/>
            <person name="Yang D."/>
            <person name="Bader C.D."/>
            <person name="Teijaro C.N."/>
            <person name="Fluegel L."/>
            <person name="Davis C.M."/>
            <person name="Simpson J.R."/>
            <person name="Lauterbach L."/>
            <person name="Steele A.D."/>
            <person name="Gui C."/>
            <person name="Meng S."/>
            <person name="Li G."/>
            <person name="Viehrig K."/>
            <person name="Ye F."/>
            <person name="Su P."/>
            <person name="Kiefer A.F."/>
            <person name="Nichols A."/>
            <person name="Cepeda A.J."/>
            <person name="Yan W."/>
            <person name="Fan B."/>
            <person name="Jiang Y."/>
            <person name="Adhikari A."/>
            <person name="Zheng C.-J."/>
            <person name="Schuster L."/>
            <person name="Cowan T.M."/>
            <person name="Smanski M.J."/>
            <person name="Chevrette M.G."/>
            <person name="De Carvalho L.P.S."/>
            <person name="Shen B."/>
        </authorList>
    </citation>
    <scope>NUCLEOTIDE SEQUENCE [LARGE SCALE GENOMIC DNA]</scope>
    <source>
        <strain evidence="8 9">NPDC049639</strain>
    </source>
</reference>
<dbReference type="Gene3D" id="3.40.50.720">
    <property type="entry name" value="NAD(P)-binding Rossmann-like Domain"/>
    <property type="match status" value="1"/>
</dbReference>
<dbReference type="InterPro" id="IPR015878">
    <property type="entry name" value="Ado_hCys_hydrolase_NAD-bd"/>
</dbReference>
<comment type="function">
    <text evidence="4">May play a key role in the regulation of the intracellular concentration of adenosylhomocysteine.</text>
</comment>
<dbReference type="PIRSF" id="PIRSF001109">
    <property type="entry name" value="Ad_hcy_hydrolase"/>
    <property type="match status" value="1"/>
</dbReference>
<protein>
    <recommendedName>
        <fullName evidence="4">Adenosylhomocysteinase</fullName>
        <ecNumber evidence="4">3.13.2.1</ecNumber>
    </recommendedName>
    <alternativeName>
        <fullName evidence="4">S-adenosyl-L-homocysteine hydrolase</fullName>
        <shortName evidence="4">AdoHcyase</shortName>
    </alternativeName>
</protein>
<name>A0ABW8AJU5_9ACTN</name>
<feature type="binding site" evidence="4">
    <location>
        <position position="138"/>
    </location>
    <ligand>
        <name>substrate</name>
    </ligand>
</feature>
<dbReference type="Pfam" id="PF00670">
    <property type="entry name" value="AdoHcyase_NAD"/>
    <property type="match status" value="1"/>
</dbReference>
<organism evidence="8 9">
    <name type="scientific">Spongisporangium articulatum</name>
    <dbReference type="NCBI Taxonomy" id="3362603"/>
    <lineage>
        <taxon>Bacteria</taxon>
        <taxon>Bacillati</taxon>
        <taxon>Actinomycetota</taxon>
        <taxon>Actinomycetes</taxon>
        <taxon>Kineosporiales</taxon>
        <taxon>Kineosporiaceae</taxon>
        <taxon>Spongisporangium</taxon>
    </lineage>
</organism>
<dbReference type="Pfam" id="PF05221">
    <property type="entry name" value="AdoHcyase"/>
    <property type="match status" value="1"/>
</dbReference>
<dbReference type="PANTHER" id="PTHR23420">
    <property type="entry name" value="ADENOSYLHOMOCYSTEINASE"/>
    <property type="match status" value="1"/>
</dbReference>
<dbReference type="InterPro" id="IPR036291">
    <property type="entry name" value="NAD(P)-bd_dom_sf"/>
</dbReference>
<accession>A0ABW8AJU5</accession>
<dbReference type="Proteomes" id="UP001612915">
    <property type="component" value="Unassembled WGS sequence"/>
</dbReference>
<dbReference type="SUPFAM" id="SSF51735">
    <property type="entry name" value="NAD(P)-binding Rossmann-fold domains"/>
    <property type="match status" value="1"/>
</dbReference>
<evidence type="ECO:0000256" key="4">
    <source>
        <dbReference type="HAMAP-Rule" id="MF_00563"/>
    </source>
</evidence>
<dbReference type="SUPFAM" id="SSF52283">
    <property type="entry name" value="Formate/glycerate dehydrogenase catalytic domain-like"/>
    <property type="match status" value="1"/>
</dbReference>
<keyword evidence="4" id="KW-0963">Cytoplasm</keyword>
<proteinExistence type="inferred from homology"/>
<gene>
    <name evidence="4 8" type="primary">ahcY</name>
    <name evidence="8" type="ORF">ACIB24_06170</name>
</gene>
<evidence type="ECO:0000313" key="9">
    <source>
        <dbReference type="Proteomes" id="UP001612915"/>
    </source>
</evidence>
<dbReference type="Gene3D" id="3.40.50.1480">
    <property type="entry name" value="Adenosylhomocysteinase-like"/>
    <property type="match status" value="1"/>
</dbReference>
<keyword evidence="9" id="KW-1185">Reference proteome</keyword>
<dbReference type="EMBL" id="JBITLV010000002">
    <property type="protein sequence ID" value="MFI7586645.1"/>
    <property type="molecule type" value="Genomic_DNA"/>
</dbReference>
<dbReference type="NCBIfam" id="TIGR00936">
    <property type="entry name" value="ahcY"/>
    <property type="match status" value="1"/>
</dbReference>
<feature type="binding site" evidence="4">
    <location>
        <position position="200"/>
    </location>
    <ligand>
        <name>substrate</name>
    </ligand>
</feature>
<comment type="subcellular location">
    <subcellularLocation>
        <location evidence="4">Cytoplasm</location>
    </subcellularLocation>
</comment>
<dbReference type="HAMAP" id="MF_00563">
    <property type="entry name" value="AdoHcyase"/>
    <property type="match status" value="1"/>
</dbReference>
<sequence>MSFDFKVADLSLAETGRHEIRLAEHEMPGLMSLRAEYGESKPLAGARITGSLHMTVQTAVLIETLTALGAEVRWASCNIFSTQDTAAAAVVVGTGTPENPAGVPVFAWKGETLEEYWWCTEQVLDWGNGTGPNMILDDGGDVTLLVHKGVEFEKAGAVPATTAEDSEEYGVILEVLRRSLAATPDRFTKIAAEIKGVTEETTTGVHRLYEMQRAGTLLFPAINVNDSVTKSKFDNKYGIRHSLVDGINRGTDILIGGKVAVVCGYGDVGKGAAESLRGQGARVVVTEVDPICALQAAMDGYQVTTLEDVVGEGDFFITTTGCYDVITAEHMQQMKDKAVVGNIGHFDNEIDMAGLAKVPGVTKTEIKPQVHEWTFADGKSIIVLSEGRLLNLGNATGHPSFVMSNSFSNQVIAQIEVFTKTSDYDKQVYVLPKHLDEKVARLHLAALGVKLTELTKGQAEYLGVHVEGPYKPEHYRY</sequence>
<dbReference type="SMART" id="SM00996">
    <property type="entry name" value="AdoHcyase"/>
    <property type="match status" value="1"/>
</dbReference>